<dbReference type="PROSITE" id="PS00455">
    <property type="entry name" value="AMP_BINDING"/>
    <property type="match status" value="1"/>
</dbReference>
<dbReference type="Gene3D" id="3.40.50.12780">
    <property type="entry name" value="N-terminal domain of ligase-like"/>
    <property type="match status" value="1"/>
</dbReference>
<dbReference type="GO" id="GO:0006631">
    <property type="term" value="P:fatty acid metabolic process"/>
    <property type="evidence" value="ECO:0007669"/>
    <property type="project" value="TreeGrafter"/>
</dbReference>
<dbReference type="EMBL" id="JACHIB010000007">
    <property type="protein sequence ID" value="MBB6083461.1"/>
    <property type="molecule type" value="Genomic_DNA"/>
</dbReference>
<dbReference type="GO" id="GO:0016779">
    <property type="term" value="F:nucleotidyltransferase activity"/>
    <property type="evidence" value="ECO:0007669"/>
    <property type="project" value="UniProtKB-KW"/>
</dbReference>
<comment type="similarity">
    <text evidence="1">Belongs to the ATP-dependent AMP-binding enzyme family.</text>
</comment>
<dbReference type="PANTHER" id="PTHR43201:SF5">
    <property type="entry name" value="MEDIUM-CHAIN ACYL-COA LIGASE ACSF2, MITOCHONDRIAL"/>
    <property type="match status" value="1"/>
</dbReference>
<dbReference type="InterPro" id="IPR020845">
    <property type="entry name" value="AMP-binding_CS"/>
</dbReference>
<sequence>MLEGFVPFPEDFARRYRERGYWRDRSLAQEFSAVFARHAPRIALIDGERRYTYAQLDALSDNLALNLLALGLRPLDRVVPTLPNVAEFVILYFALQKLGCIPIAALVTHRHAEISQFVRLAQARCCVYPASVREQGGEFRFAPVIERIQAEQSCLQLRLVLGEAGPGEHSLRALIERPAAQPAARLREIRIDPADPCIFQLSGGTTGIPKLIPRTNNDYAYNSRVAAEVAGVTGDSVLLLVLPIAHNLPLACPGIQGFLFQGATVVLHANTRPAEMFALIERHGVTHLKVVPALLIRLINDPAAAGARLDSVRQIQSGGQRMQPEVRLRTRQLFRNAFVQENFGMSEGLLMFVRPDDDEEVQLQTCGRPVCPDDEVLLIDDEGREVPDGEVGELACRGPYTLRGYFGVPEYNARQFTPDGFYRSGDLMRRHPSGNYIVEGRKKDLINRGGEKISAEEVENLILMHPAVQNVACVPMPDAAMGEKMCAYVVLKQGAALDLPALTAFLKAHEIARFKLPERLEVLPDFPVSTFGKVSKKTLGEWIAARLADEARAAAAG</sequence>
<keyword evidence="2 5" id="KW-0436">Ligase</keyword>
<dbReference type="AlphaFoldDB" id="A0A7W9TNL7"/>
<comment type="caution">
    <text evidence="5">The sequence shown here is derived from an EMBL/GenBank/DDBJ whole genome shotgun (WGS) entry which is preliminary data.</text>
</comment>
<keyword evidence="5" id="KW-0808">Transferase</keyword>
<dbReference type="PANTHER" id="PTHR43201">
    <property type="entry name" value="ACYL-COA SYNTHETASE"/>
    <property type="match status" value="1"/>
</dbReference>
<dbReference type="InterPro" id="IPR042099">
    <property type="entry name" value="ANL_N_sf"/>
</dbReference>
<evidence type="ECO:0000259" key="4">
    <source>
        <dbReference type="Pfam" id="PF13193"/>
    </source>
</evidence>
<dbReference type="GO" id="GO:0031956">
    <property type="term" value="F:medium-chain fatty acid-CoA ligase activity"/>
    <property type="evidence" value="ECO:0007669"/>
    <property type="project" value="TreeGrafter"/>
</dbReference>
<dbReference type="Gene3D" id="3.30.300.30">
    <property type="match status" value="1"/>
</dbReference>
<accession>A0A7W9TNL7</accession>
<dbReference type="Pfam" id="PF00501">
    <property type="entry name" value="AMP-binding"/>
    <property type="match status" value="1"/>
</dbReference>
<evidence type="ECO:0000313" key="5">
    <source>
        <dbReference type="EMBL" id="MBB6083461.1"/>
    </source>
</evidence>
<dbReference type="RefSeq" id="WP_151024013.1">
    <property type="nucleotide sequence ID" value="NZ_JACHIB010000007.1"/>
</dbReference>
<name>A0A7W9TNL7_CASDE</name>
<dbReference type="InterPro" id="IPR000873">
    <property type="entry name" value="AMP-dep_synth/lig_dom"/>
</dbReference>
<feature type="domain" description="AMP-dependent synthetase/ligase" evidence="3">
    <location>
        <begin position="35"/>
        <end position="406"/>
    </location>
</feature>
<protein>
    <submittedName>
        <fullName evidence="5">2,3-dihydroxybenzoate-AMP ligase</fullName>
        <ecNumber evidence="5">2.7.7.58</ecNumber>
    </submittedName>
</protein>
<proteinExistence type="inferred from homology"/>
<dbReference type="EC" id="2.7.7.58" evidence="5"/>
<feature type="domain" description="AMP-binding enzyme C-terminal" evidence="4">
    <location>
        <begin position="457"/>
        <end position="533"/>
    </location>
</feature>
<evidence type="ECO:0000256" key="2">
    <source>
        <dbReference type="ARBA" id="ARBA00022598"/>
    </source>
</evidence>
<reference evidence="5 6" key="1">
    <citation type="submission" date="2020-08" db="EMBL/GenBank/DDBJ databases">
        <title>Genomic Encyclopedia of Type Strains, Phase IV (KMG-IV): sequencing the most valuable type-strain genomes for metagenomic binning, comparative biology and taxonomic classification.</title>
        <authorList>
            <person name="Goeker M."/>
        </authorList>
    </citation>
    <scope>NUCLEOTIDE SEQUENCE [LARGE SCALE GENOMIC DNA]</scope>
    <source>
        <strain evidence="5 6">DSM 12141</strain>
    </source>
</reference>
<dbReference type="SUPFAM" id="SSF56801">
    <property type="entry name" value="Acetyl-CoA synthetase-like"/>
    <property type="match status" value="1"/>
</dbReference>
<dbReference type="Proteomes" id="UP000541136">
    <property type="component" value="Unassembled WGS sequence"/>
</dbReference>
<keyword evidence="5" id="KW-0548">Nucleotidyltransferase</keyword>
<evidence type="ECO:0000256" key="1">
    <source>
        <dbReference type="ARBA" id="ARBA00006432"/>
    </source>
</evidence>
<gene>
    <name evidence="5" type="ORF">HNR28_001499</name>
</gene>
<dbReference type="Pfam" id="PF13193">
    <property type="entry name" value="AMP-binding_C"/>
    <property type="match status" value="1"/>
</dbReference>
<dbReference type="InterPro" id="IPR045851">
    <property type="entry name" value="AMP-bd_C_sf"/>
</dbReference>
<organism evidence="5 6">
    <name type="scientific">Castellaniella defragrans</name>
    <name type="common">Alcaligenes defragrans</name>
    <dbReference type="NCBI Taxonomy" id="75697"/>
    <lineage>
        <taxon>Bacteria</taxon>
        <taxon>Pseudomonadati</taxon>
        <taxon>Pseudomonadota</taxon>
        <taxon>Betaproteobacteria</taxon>
        <taxon>Burkholderiales</taxon>
        <taxon>Alcaligenaceae</taxon>
        <taxon>Castellaniella</taxon>
    </lineage>
</organism>
<dbReference type="InterPro" id="IPR025110">
    <property type="entry name" value="AMP-bd_C"/>
</dbReference>
<evidence type="ECO:0000259" key="3">
    <source>
        <dbReference type="Pfam" id="PF00501"/>
    </source>
</evidence>
<evidence type="ECO:0000313" key="6">
    <source>
        <dbReference type="Proteomes" id="UP000541136"/>
    </source>
</evidence>